<keyword evidence="2" id="KW-0012">Acyltransferase</keyword>
<sequence>MNCWYTFWREIYRNRVIHAQKSCRRRHPSAQAIRSSVLENILGDPSRVTDSDYEWYVNNPGVAVWEESGAIVGFSAADPRDGGIWALFVTPGFEGKGIGSHLLAEACACLKSAGVERAWLTTDPNTRAERFYRATGWRHVGERDNELLFERSL</sequence>
<name>A0A060I2V1_RHIET</name>
<dbReference type="HOGENOM" id="CLU_121819_2_0_5"/>
<dbReference type="GO" id="GO:0016747">
    <property type="term" value="F:acyltransferase activity, transferring groups other than amino-acyl groups"/>
    <property type="evidence" value="ECO:0007669"/>
    <property type="project" value="InterPro"/>
</dbReference>
<evidence type="ECO:0000256" key="2">
    <source>
        <dbReference type="ARBA" id="ARBA00023315"/>
    </source>
</evidence>
<dbReference type="EMBL" id="CP006986">
    <property type="protein sequence ID" value="AIC28122.1"/>
    <property type="molecule type" value="Genomic_DNA"/>
</dbReference>
<evidence type="ECO:0000313" key="5">
    <source>
        <dbReference type="Proteomes" id="UP000027180"/>
    </source>
</evidence>
<organism evidence="4 5">
    <name type="scientific">Rhizobium etli bv. mimosae str. IE4771</name>
    <dbReference type="NCBI Taxonomy" id="1432050"/>
    <lineage>
        <taxon>Bacteria</taxon>
        <taxon>Pseudomonadati</taxon>
        <taxon>Pseudomonadota</taxon>
        <taxon>Alphaproteobacteria</taxon>
        <taxon>Hyphomicrobiales</taxon>
        <taxon>Rhizobiaceae</taxon>
        <taxon>Rhizobium/Agrobacterium group</taxon>
        <taxon>Rhizobium</taxon>
    </lineage>
</organism>
<dbReference type="Proteomes" id="UP000027180">
    <property type="component" value="Chromosome"/>
</dbReference>
<dbReference type="Gene3D" id="3.40.630.30">
    <property type="match status" value="1"/>
</dbReference>
<dbReference type="PROSITE" id="PS51186">
    <property type="entry name" value="GNAT"/>
    <property type="match status" value="1"/>
</dbReference>
<evidence type="ECO:0000256" key="1">
    <source>
        <dbReference type="ARBA" id="ARBA00022679"/>
    </source>
</evidence>
<accession>A0A060I2V1</accession>
<evidence type="ECO:0000259" key="3">
    <source>
        <dbReference type="PROSITE" id="PS51186"/>
    </source>
</evidence>
<dbReference type="InterPro" id="IPR000182">
    <property type="entry name" value="GNAT_dom"/>
</dbReference>
<evidence type="ECO:0000313" key="4">
    <source>
        <dbReference type="EMBL" id="AIC28122.1"/>
    </source>
</evidence>
<dbReference type="Pfam" id="PF00583">
    <property type="entry name" value="Acetyltransf_1"/>
    <property type="match status" value="1"/>
</dbReference>
<dbReference type="PANTHER" id="PTHR43877">
    <property type="entry name" value="AMINOALKYLPHOSPHONATE N-ACETYLTRANSFERASE-RELATED-RELATED"/>
    <property type="match status" value="1"/>
</dbReference>
<dbReference type="InterPro" id="IPR050832">
    <property type="entry name" value="Bact_Acetyltransf"/>
</dbReference>
<proteinExistence type="predicted"/>
<gene>
    <name evidence="4" type="ORF">IE4771_CH03028</name>
</gene>
<dbReference type="InterPro" id="IPR016181">
    <property type="entry name" value="Acyl_CoA_acyltransferase"/>
</dbReference>
<dbReference type="PANTHER" id="PTHR43877:SF2">
    <property type="entry name" value="AMINOALKYLPHOSPHONATE N-ACETYLTRANSFERASE-RELATED"/>
    <property type="match status" value="1"/>
</dbReference>
<dbReference type="SUPFAM" id="SSF55729">
    <property type="entry name" value="Acyl-CoA N-acyltransferases (Nat)"/>
    <property type="match status" value="1"/>
</dbReference>
<reference evidence="4 5" key="1">
    <citation type="submission" date="2013-12" db="EMBL/GenBank/DDBJ databases">
        <title>Complete genome sequence of Rhizobium etli bv. mimosae IE4771.</title>
        <authorList>
            <person name="Bustos P."/>
            <person name="Santamaria R.I."/>
            <person name="Lozano L."/>
            <person name="Ormeno-Orrillo E."/>
            <person name="Rogel M.A."/>
            <person name="Romero D."/>
            <person name="Cevallos M.A."/>
            <person name="Martinez-Romero E."/>
            <person name="Gonzalez V."/>
        </authorList>
    </citation>
    <scope>NUCLEOTIDE SEQUENCE [LARGE SCALE GENOMIC DNA]</scope>
    <source>
        <strain evidence="4 5">IE4771</strain>
    </source>
</reference>
<dbReference type="KEGG" id="rei:IE4771_CH03028"/>
<protein>
    <submittedName>
        <fullName evidence="4">N-acetyltransferase family protein</fullName>
    </submittedName>
</protein>
<dbReference type="AlphaFoldDB" id="A0A060I2V1"/>
<keyword evidence="1" id="KW-0808">Transferase</keyword>
<dbReference type="CDD" id="cd04301">
    <property type="entry name" value="NAT_SF"/>
    <property type="match status" value="1"/>
</dbReference>
<feature type="domain" description="N-acetyltransferase" evidence="3">
    <location>
        <begin position="25"/>
        <end position="153"/>
    </location>
</feature>